<name>A0A9Q0ZH28_SALPP</name>
<protein>
    <submittedName>
        <fullName evidence="1">Uncharacterized protein</fullName>
    </submittedName>
</protein>
<dbReference type="Proteomes" id="UP001151532">
    <property type="component" value="Chromosome 17"/>
</dbReference>
<gene>
    <name evidence="1" type="ORF">OIU79_001493</name>
</gene>
<reference evidence="1" key="1">
    <citation type="submission" date="2022-11" db="EMBL/GenBank/DDBJ databases">
        <authorList>
            <person name="Hyden B.L."/>
            <person name="Feng K."/>
            <person name="Yates T."/>
            <person name="Jawdy S."/>
            <person name="Smart L.B."/>
            <person name="Muchero W."/>
        </authorList>
    </citation>
    <scope>NUCLEOTIDE SEQUENCE</scope>
    <source>
        <tissue evidence="1">Shoot tip</tissue>
    </source>
</reference>
<organism evidence="1 2">
    <name type="scientific">Salix purpurea</name>
    <name type="common">Purple osier willow</name>
    <dbReference type="NCBI Taxonomy" id="77065"/>
    <lineage>
        <taxon>Eukaryota</taxon>
        <taxon>Viridiplantae</taxon>
        <taxon>Streptophyta</taxon>
        <taxon>Embryophyta</taxon>
        <taxon>Tracheophyta</taxon>
        <taxon>Spermatophyta</taxon>
        <taxon>Magnoliopsida</taxon>
        <taxon>eudicotyledons</taxon>
        <taxon>Gunneridae</taxon>
        <taxon>Pentapetalae</taxon>
        <taxon>rosids</taxon>
        <taxon>fabids</taxon>
        <taxon>Malpighiales</taxon>
        <taxon>Salicaceae</taxon>
        <taxon>Saliceae</taxon>
        <taxon>Salix</taxon>
    </lineage>
</organism>
<evidence type="ECO:0000313" key="1">
    <source>
        <dbReference type="EMBL" id="KAJ6734249.1"/>
    </source>
</evidence>
<comment type="caution">
    <text evidence="1">The sequence shown here is derived from an EMBL/GenBank/DDBJ whole genome shotgun (WGS) entry which is preliminary data.</text>
</comment>
<dbReference type="AlphaFoldDB" id="A0A9Q0ZH28"/>
<keyword evidence="2" id="KW-1185">Reference proteome</keyword>
<sequence>MSSPMPSSSTQAACSSSYSFSDYAEASAQFVMRLVQTWRSVVEAAAHSAGNWAGLTGYLSSTLSFVACKSLINSNR</sequence>
<dbReference type="EMBL" id="JAPFFK010000011">
    <property type="protein sequence ID" value="KAJ6734249.1"/>
    <property type="molecule type" value="Genomic_DNA"/>
</dbReference>
<evidence type="ECO:0000313" key="2">
    <source>
        <dbReference type="Proteomes" id="UP001151532"/>
    </source>
</evidence>
<reference evidence="1" key="2">
    <citation type="journal article" date="2023" name="Int. J. Mol. Sci.">
        <title>De Novo Assembly and Annotation of 11 Diverse Shrub Willow (Salix) Genomes Reveals Novel Gene Organization in Sex-Linked Regions.</title>
        <authorList>
            <person name="Hyden B."/>
            <person name="Feng K."/>
            <person name="Yates T.B."/>
            <person name="Jawdy S."/>
            <person name="Cereghino C."/>
            <person name="Smart L.B."/>
            <person name="Muchero W."/>
        </authorList>
    </citation>
    <scope>NUCLEOTIDE SEQUENCE</scope>
    <source>
        <tissue evidence="1">Shoot tip</tissue>
    </source>
</reference>
<accession>A0A9Q0ZH28</accession>
<proteinExistence type="predicted"/>